<reference evidence="1 2" key="1">
    <citation type="submission" date="2018-04" db="EMBL/GenBank/DDBJ databases">
        <title>Genomic Encyclopedia of Type Strains, Phase III (KMG-III): the genomes of soil and plant-associated and newly described type strains.</title>
        <authorList>
            <person name="Whitman W."/>
        </authorList>
    </citation>
    <scope>NUCLEOTIDE SEQUENCE [LARGE SCALE GENOMIC DNA]</scope>
    <source>
        <strain evidence="1 2">MA-olki</strain>
    </source>
</reference>
<name>A0A2T5UCJ3_9SPHN</name>
<protein>
    <recommendedName>
        <fullName evidence="3">RiboL-PSP-HEPN domain-containing protein</fullName>
    </recommendedName>
</protein>
<proteinExistence type="predicted"/>
<evidence type="ECO:0000313" key="1">
    <source>
        <dbReference type="EMBL" id="PTW49220.1"/>
    </source>
</evidence>
<dbReference type="OrthoDB" id="1442157at2"/>
<gene>
    <name evidence="1" type="ORF">C8J25_101728</name>
</gene>
<evidence type="ECO:0000313" key="2">
    <source>
        <dbReference type="Proteomes" id="UP000244013"/>
    </source>
</evidence>
<dbReference type="GeneID" id="91004799"/>
<dbReference type="EMBL" id="QAYE01000001">
    <property type="protein sequence ID" value="PTW49220.1"/>
    <property type="molecule type" value="Genomic_DNA"/>
</dbReference>
<evidence type="ECO:0008006" key="3">
    <source>
        <dbReference type="Google" id="ProtNLM"/>
    </source>
</evidence>
<sequence>MRHDEISQELRDLAFDFFYWFSRFEFALKEAPYLEDDKVGARAMPGWEKFIVDWQDRYTLTSAGQKLIDAKPQRQVVGQNGLDFAEVRFDDKPSDLAKVIRLAKIVRNNLFHGGKHGSAYWDDPERMRALIPITKAALDNIAQQTGLAADYSRYY</sequence>
<dbReference type="AlphaFoldDB" id="A0A2T5UCJ3"/>
<comment type="caution">
    <text evidence="1">The sequence shown here is derived from an EMBL/GenBank/DDBJ whole genome shotgun (WGS) entry which is preliminary data.</text>
</comment>
<organism evidence="1 2">
    <name type="scientific">Sphingomonas faeni</name>
    <dbReference type="NCBI Taxonomy" id="185950"/>
    <lineage>
        <taxon>Bacteria</taxon>
        <taxon>Pseudomonadati</taxon>
        <taxon>Pseudomonadota</taxon>
        <taxon>Alphaproteobacteria</taxon>
        <taxon>Sphingomonadales</taxon>
        <taxon>Sphingomonadaceae</taxon>
        <taxon>Sphingomonas</taxon>
    </lineage>
</organism>
<accession>A0A2T5UCJ3</accession>
<dbReference type="Proteomes" id="UP000244013">
    <property type="component" value="Unassembled WGS sequence"/>
</dbReference>
<dbReference type="RefSeq" id="WP_107952230.1">
    <property type="nucleotide sequence ID" value="NZ_QAYE01000001.1"/>
</dbReference>